<organism evidence="2 3">
    <name type="scientific">Fusarium poae</name>
    <dbReference type="NCBI Taxonomy" id="36050"/>
    <lineage>
        <taxon>Eukaryota</taxon>
        <taxon>Fungi</taxon>
        <taxon>Dikarya</taxon>
        <taxon>Ascomycota</taxon>
        <taxon>Pezizomycotina</taxon>
        <taxon>Sordariomycetes</taxon>
        <taxon>Hypocreomycetidae</taxon>
        <taxon>Hypocreales</taxon>
        <taxon>Nectriaceae</taxon>
        <taxon>Fusarium</taxon>
    </lineage>
</organism>
<reference evidence="2 3" key="1">
    <citation type="submission" date="2016-06" db="EMBL/GenBank/DDBJ databases">
        <title>Living apart together: crosstalk between the core and supernumerary genomes in a fungal plant pathogen.</title>
        <authorList>
            <person name="Vanheule A."/>
            <person name="Audenaert K."/>
            <person name="Warris S."/>
            <person name="Van De Geest H."/>
            <person name="Schijlen E."/>
            <person name="Hofte M."/>
            <person name="De Saeger S."/>
            <person name="Haesaert G."/>
            <person name="Waalwijk C."/>
            <person name="Van Der Lee T."/>
        </authorList>
    </citation>
    <scope>NUCLEOTIDE SEQUENCE [LARGE SCALE GENOMIC DNA]</scope>
    <source>
        <strain evidence="2 3">2516</strain>
    </source>
</reference>
<proteinExistence type="predicted"/>
<feature type="compositionally biased region" description="Basic and acidic residues" evidence="1">
    <location>
        <begin position="10"/>
        <end position="19"/>
    </location>
</feature>
<dbReference type="Proteomes" id="UP000091967">
    <property type="component" value="Unassembled WGS sequence"/>
</dbReference>
<comment type="caution">
    <text evidence="2">The sequence shown here is derived from an EMBL/GenBank/DDBJ whole genome shotgun (WGS) entry which is preliminary data.</text>
</comment>
<evidence type="ECO:0000313" key="3">
    <source>
        <dbReference type="Proteomes" id="UP000091967"/>
    </source>
</evidence>
<feature type="region of interest" description="Disordered" evidence="1">
    <location>
        <begin position="1"/>
        <end position="23"/>
    </location>
</feature>
<protein>
    <submittedName>
        <fullName evidence="2">Uncharacterized protein</fullName>
    </submittedName>
</protein>
<keyword evidence="3" id="KW-1185">Reference proteome</keyword>
<gene>
    <name evidence="2" type="ORF">FPOA_01306</name>
</gene>
<evidence type="ECO:0000256" key="1">
    <source>
        <dbReference type="SAM" id="MobiDB-lite"/>
    </source>
</evidence>
<name>A0A1B8B3S0_FUSPO</name>
<evidence type="ECO:0000313" key="2">
    <source>
        <dbReference type="EMBL" id="OBS27363.1"/>
    </source>
</evidence>
<dbReference type="AlphaFoldDB" id="A0A1B8B3S0"/>
<accession>A0A1B8B3S0</accession>
<dbReference type="EMBL" id="LYXU01000001">
    <property type="protein sequence ID" value="OBS27363.1"/>
    <property type="molecule type" value="Genomic_DNA"/>
</dbReference>
<sequence length="181" mass="20575">MPFSPIEAHNYPEDSHDGLEPDSDESIHVRLIPSSDHRVGQEESPRILLTVPTILDCLPPCFPERVKFAIIMTEQRRMRLHHLISSATKVLILNLVQSSSHKHGGHTYRAPRFKSSPPAFLYAQLSRPGSFSPPQSGSSADYISHFRHGRKYYISYSTIARFQLKLQNSCKPRSQHQDDTS</sequence>